<name>A0A914HLV6_GLORO</name>
<dbReference type="Proteomes" id="UP000887572">
    <property type="component" value="Unplaced"/>
</dbReference>
<reference evidence="2" key="1">
    <citation type="submission" date="2022-11" db="UniProtKB">
        <authorList>
            <consortium name="WormBaseParasite"/>
        </authorList>
    </citation>
    <scope>IDENTIFICATION</scope>
</reference>
<evidence type="ECO:0000313" key="1">
    <source>
        <dbReference type="Proteomes" id="UP000887572"/>
    </source>
</evidence>
<proteinExistence type="predicted"/>
<evidence type="ECO:0000313" key="2">
    <source>
        <dbReference type="WBParaSite" id="Gr19_v10_g2328.t1"/>
    </source>
</evidence>
<organism evidence="1 2">
    <name type="scientific">Globodera rostochiensis</name>
    <name type="common">Golden nematode worm</name>
    <name type="synonym">Heterodera rostochiensis</name>
    <dbReference type="NCBI Taxonomy" id="31243"/>
    <lineage>
        <taxon>Eukaryota</taxon>
        <taxon>Metazoa</taxon>
        <taxon>Ecdysozoa</taxon>
        <taxon>Nematoda</taxon>
        <taxon>Chromadorea</taxon>
        <taxon>Rhabditida</taxon>
        <taxon>Tylenchina</taxon>
        <taxon>Tylenchomorpha</taxon>
        <taxon>Tylenchoidea</taxon>
        <taxon>Heteroderidae</taxon>
        <taxon>Heteroderinae</taxon>
        <taxon>Globodera</taxon>
    </lineage>
</organism>
<dbReference type="InterPro" id="IPR043136">
    <property type="entry name" value="B30.2/SPRY_sf"/>
</dbReference>
<sequence>MYWSNGTCAGYWSLSDAGSRLYTANLIVDNSGDDLFPFVMLLNPGDKIEANFGPNFKFNITKTLACT</sequence>
<dbReference type="AlphaFoldDB" id="A0A914HLV6"/>
<protein>
    <submittedName>
        <fullName evidence="2">Uncharacterized protein</fullName>
    </submittedName>
</protein>
<dbReference type="Gene3D" id="2.60.120.920">
    <property type="match status" value="1"/>
</dbReference>
<accession>A0A914HLV6</accession>
<dbReference type="WBParaSite" id="Gr19_v10_g2328.t1">
    <property type="protein sequence ID" value="Gr19_v10_g2328.t1"/>
    <property type="gene ID" value="Gr19_v10_g2328"/>
</dbReference>
<keyword evidence="1" id="KW-1185">Reference proteome</keyword>